<accession>A0ABS7PUM8</accession>
<sequence>MTEGAADIRAAVSDQLGRFARLLDTRQWDGLDSVFAEDVRFDYGEGRTGSGLAALRAMFRRYLDRCGPSQHLLGSPIIDLGDPAMPLSACYVQARHIGAGDGAANWFDTSGEYRDSWRRDGGTWRIVRRIADFRLFVGDPGVIAFDG</sequence>
<dbReference type="InterPro" id="IPR037401">
    <property type="entry name" value="SnoaL-like"/>
</dbReference>
<organism evidence="2 3">
    <name type="scientific">Sphingomonas colocasiae</name>
    <dbReference type="NCBI Taxonomy" id="1848973"/>
    <lineage>
        <taxon>Bacteria</taxon>
        <taxon>Pseudomonadati</taxon>
        <taxon>Pseudomonadota</taxon>
        <taxon>Alphaproteobacteria</taxon>
        <taxon>Sphingomonadales</taxon>
        <taxon>Sphingomonadaceae</taxon>
        <taxon>Sphingomonas</taxon>
    </lineage>
</organism>
<gene>
    <name evidence="2" type="ORF">K7G82_22390</name>
</gene>
<dbReference type="EMBL" id="JAINVV010000011">
    <property type="protein sequence ID" value="MBY8825070.1"/>
    <property type="molecule type" value="Genomic_DNA"/>
</dbReference>
<comment type="caution">
    <text evidence="2">The sequence shown here is derived from an EMBL/GenBank/DDBJ whole genome shotgun (WGS) entry which is preliminary data.</text>
</comment>
<evidence type="ECO:0000259" key="1">
    <source>
        <dbReference type="Pfam" id="PF13577"/>
    </source>
</evidence>
<evidence type="ECO:0000313" key="2">
    <source>
        <dbReference type="EMBL" id="MBY8825070.1"/>
    </source>
</evidence>
<dbReference type="Pfam" id="PF13577">
    <property type="entry name" value="SnoaL_4"/>
    <property type="match status" value="1"/>
</dbReference>
<keyword evidence="3" id="KW-1185">Reference proteome</keyword>
<proteinExistence type="predicted"/>
<name>A0ABS7PUM8_9SPHN</name>
<dbReference type="InterPro" id="IPR032710">
    <property type="entry name" value="NTF2-like_dom_sf"/>
</dbReference>
<dbReference type="RefSeq" id="WP_222992175.1">
    <property type="nucleotide sequence ID" value="NZ_JAINVV010000011.1"/>
</dbReference>
<protein>
    <submittedName>
        <fullName evidence="2">Nuclear transport factor 2 family protein</fullName>
    </submittedName>
</protein>
<evidence type="ECO:0000313" key="3">
    <source>
        <dbReference type="Proteomes" id="UP000706039"/>
    </source>
</evidence>
<dbReference type="CDD" id="cd00531">
    <property type="entry name" value="NTF2_like"/>
    <property type="match status" value="1"/>
</dbReference>
<dbReference type="Gene3D" id="3.10.450.50">
    <property type="match status" value="1"/>
</dbReference>
<dbReference type="Proteomes" id="UP000706039">
    <property type="component" value="Unassembled WGS sequence"/>
</dbReference>
<reference evidence="2 3" key="1">
    <citation type="submission" date="2021-08" db="EMBL/GenBank/DDBJ databases">
        <authorList>
            <person name="Tuo L."/>
        </authorList>
    </citation>
    <scope>NUCLEOTIDE SEQUENCE [LARGE SCALE GENOMIC DNA]</scope>
    <source>
        <strain evidence="2 3">JCM 31229</strain>
    </source>
</reference>
<feature type="domain" description="SnoaL-like" evidence="1">
    <location>
        <begin position="8"/>
        <end position="129"/>
    </location>
</feature>
<dbReference type="SUPFAM" id="SSF54427">
    <property type="entry name" value="NTF2-like"/>
    <property type="match status" value="1"/>
</dbReference>